<dbReference type="RefSeq" id="WP_133110277.1">
    <property type="nucleotide sequence ID" value="NZ_SMNA01000022.1"/>
</dbReference>
<dbReference type="SUPFAM" id="SSF54637">
    <property type="entry name" value="Thioesterase/thiol ester dehydrase-isomerase"/>
    <property type="match status" value="1"/>
</dbReference>
<proteinExistence type="predicted"/>
<comment type="caution">
    <text evidence="2">The sequence shown here is derived from an EMBL/GenBank/DDBJ whole genome shotgun (WGS) entry which is preliminary data.</text>
</comment>
<keyword evidence="3" id="KW-1185">Reference proteome</keyword>
<dbReference type="InterPro" id="IPR029069">
    <property type="entry name" value="HotDog_dom_sf"/>
</dbReference>
<dbReference type="CDD" id="cd03441">
    <property type="entry name" value="R_hydratase_like"/>
    <property type="match status" value="1"/>
</dbReference>
<accession>A0ABY2DWC6</accession>
<dbReference type="InterPro" id="IPR016709">
    <property type="entry name" value="HadA-like"/>
</dbReference>
<organism evidence="2 3">
    <name type="scientific">Occultella glacieicola</name>
    <dbReference type="NCBI Taxonomy" id="2518684"/>
    <lineage>
        <taxon>Bacteria</taxon>
        <taxon>Bacillati</taxon>
        <taxon>Actinomycetota</taxon>
        <taxon>Actinomycetes</taxon>
        <taxon>Micrococcales</taxon>
        <taxon>Ruaniaceae</taxon>
        <taxon>Occultella</taxon>
    </lineage>
</organism>
<evidence type="ECO:0000259" key="1">
    <source>
        <dbReference type="Pfam" id="PF13452"/>
    </source>
</evidence>
<reference evidence="2 3" key="1">
    <citation type="submission" date="2019-03" db="EMBL/GenBank/DDBJ databases">
        <title>Genomic features of bacteria from cold environments.</title>
        <authorList>
            <person name="Shen L."/>
        </authorList>
    </citation>
    <scope>NUCLEOTIDE SEQUENCE [LARGE SCALE GENOMIC DNA]</scope>
    <source>
        <strain evidence="3">T3246-1</strain>
    </source>
</reference>
<dbReference type="Gene3D" id="3.10.129.10">
    <property type="entry name" value="Hotdog Thioesterase"/>
    <property type="match status" value="1"/>
</dbReference>
<dbReference type="Pfam" id="PF13452">
    <property type="entry name" value="FAS1_DH_region"/>
    <property type="match status" value="1"/>
</dbReference>
<sequence length="150" mass="15625">MTHVNADLVGRVFSGTPPYVVSAVKIAEFADAVGARSPLHHDPDTARASGHADVIAPVTFAVVVAQRAEAEYVDSPEAGIDFSRVVHANESFTAHRPIVAGDRLHTAVHVDSVTERAGIAMVTTRCEISDDTGAPVSTVTSTLAVRGADA</sequence>
<dbReference type="Proteomes" id="UP000504882">
    <property type="component" value="Unassembled WGS sequence"/>
</dbReference>
<protein>
    <submittedName>
        <fullName evidence="2">MaoC family dehydratase</fullName>
    </submittedName>
</protein>
<dbReference type="PIRSF" id="PIRSF018072">
    <property type="entry name" value="UCP018072"/>
    <property type="match status" value="1"/>
</dbReference>
<evidence type="ECO:0000313" key="2">
    <source>
        <dbReference type="EMBL" id="TDE88028.1"/>
    </source>
</evidence>
<name>A0ABY2DWC6_9MICO</name>
<evidence type="ECO:0000313" key="3">
    <source>
        <dbReference type="Proteomes" id="UP000504882"/>
    </source>
</evidence>
<dbReference type="EMBL" id="SMNA01000022">
    <property type="protein sequence ID" value="TDE88028.1"/>
    <property type="molecule type" value="Genomic_DNA"/>
</dbReference>
<dbReference type="InterPro" id="IPR039569">
    <property type="entry name" value="FAS1-like_DH_region"/>
</dbReference>
<gene>
    <name evidence="2" type="ORF">EXU48_24250</name>
</gene>
<feature type="domain" description="FAS1-like dehydratase" evidence="1">
    <location>
        <begin position="8"/>
        <end position="138"/>
    </location>
</feature>